<evidence type="ECO:0000313" key="3">
    <source>
        <dbReference type="EMBL" id="MFD2310640.1"/>
    </source>
</evidence>
<keyword evidence="1" id="KW-0732">Signal</keyword>
<organism evidence="3 4">
    <name type="scientific">Microbulbifer halophilus</name>
    <dbReference type="NCBI Taxonomy" id="453963"/>
    <lineage>
        <taxon>Bacteria</taxon>
        <taxon>Pseudomonadati</taxon>
        <taxon>Pseudomonadota</taxon>
        <taxon>Gammaproteobacteria</taxon>
        <taxon>Cellvibrionales</taxon>
        <taxon>Microbulbiferaceae</taxon>
        <taxon>Microbulbifer</taxon>
    </lineage>
</organism>
<dbReference type="RefSeq" id="WP_265720724.1">
    <property type="nucleotide sequence ID" value="NZ_JAPIVK010000005.1"/>
</dbReference>
<reference evidence="4" key="1">
    <citation type="journal article" date="2019" name="Int. J. Syst. Evol. Microbiol.">
        <title>The Global Catalogue of Microorganisms (GCM) 10K type strain sequencing project: providing services to taxonomists for standard genome sequencing and annotation.</title>
        <authorList>
            <consortium name="The Broad Institute Genomics Platform"/>
            <consortium name="The Broad Institute Genome Sequencing Center for Infectious Disease"/>
            <person name="Wu L."/>
            <person name="Ma J."/>
        </authorList>
    </citation>
    <scope>NUCLEOTIDE SEQUENCE [LARGE SCALE GENOMIC DNA]</scope>
    <source>
        <strain evidence="4">KCTC 12848</strain>
    </source>
</reference>
<accession>A0ABW5EE86</accession>
<evidence type="ECO:0000259" key="2">
    <source>
        <dbReference type="Pfam" id="PF07603"/>
    </source>
</evidence>
<keyword evidence="4" id="KW-1185">Reference proteome</keyword>
<protein>
    <submittedName>
        <fullName evidence="3">DUF1566 domain-containing protein</fullName>
    </submittedName>
</protein>
<gene>
    <name evidence="3" type="ORF">ACFSKX_09455</name>
</gene>
<dbReference type="InterPro" id="IPR011460">
    <property type="entry name" value="Lcl_C"/>
</dbReference>
<dbReference type="Pfam" id="PF07603">
    <property type="entry name" value="Lcl_C"/>
    <property type="match status" value="1"/>
</dbReference>
<comment type="caution">
    <text evidence="3">The sequence shown here is derived from an EMBL/GenBank/DDBJ whole genome shotgun (WGS) entry which is preliminary data.</text>
</comment>
<feature type="signal peptide" evidence="1">
    <location>
        <begin position="1"/>
        <end position="23"/>
    </location>
</feature>
<feature type="chain" id="PRO_5046519441" evidence="1">
    <location>
        <begin position="24"/>
        <end position="213"/>
    </location>
</feature>
<dbReference type="Proteomes" id="UP001597425">
    <property type="component" value="Unassembled WGS sequence"/>
</dbReference>
<dbReference type="EMBL" id="JBHUJD010000010">
    <property type="protein sequence ID" value="MFD2310640.1"/>
    <property type="molecule type" value="Genomic_DNA"/>
</dbReference>
<proteinExistence type="predicted"/>
<name>A0ABW5EE86_9GAMM</name>
<feature type="domain" description="Lcl C-terminal" evidence="2">
    <location>
        <begin position="53"/>
        <end position="201"/>
    </location>
</feature>
<evidence type="ECO:0000256" key="1">
    <source>
        <dbReference type="SAM" id="SignalP"/>
    </source>
</evidence>
<sequence length="213" mass="24385">MWRRALLLFAPPACVLLVAILHQQPPPTPVEYHLGKIDRNGEAMGAWSGPWACVCDARTGLLWEVKTDDEGIHHGDWSYSWYREDFGVPNNGDCYFEEERCDTRDLIRRSNRERLCGTDNWRLPASAELQTLLYPQAKEGAPLIDTDYFPKTRRGDYWTRDGEKPLQGVYRHLKHGAVAIDFIAGEQVTIPYRNAAFVRLVADASKACHQLRK</sequence>
<evidence type="ECO:0000313" key="4">
    <source>
        <dbReference type="Proteomes" id="UP001597425"/>
    </source>
</evidence>